<gene>
    <name evidence="1" type="ORF">B7P43_G09070</name>
</gene>
<name>A0A2J7PLD2_9NEOP</name>
<evidence type="ECO:0000313" key="1">
    <source>
        <dbReference type="EMBL" id="PNF17140.1"/>
    </source>
</evidence>
<accession>A0A2J7PLD2</accession>
<proteinExistence type="predicted"/>
<comment type="caution">
    <text evidence="1">The sequence shown here is derived from an EMBL/GenBank/DDBJ whole genome shotgun (WGS) entry which is preliminary data.</text>
</comment>
<dbReference type="Proteomes" id="UP000235965">
    <property type="component" value="Unassembled WGS sequence"/>
</dbReference>
<organism evidence="1 2">
    <name type="scientific">Cryptotermes secundus</name>
    <dbReference type="NCBI Taxonomy" id="105785"/>
    <lineage>
        <taxon>Eukaryota</taxon>
        <taxon>Metazoa</taxon>
        <taxon>Ecdysozoa</taxon>
        <taxon>Arthropoda</taxon>
        <taxon>Hexapoda</taxon>
        <taxon>Insecta</taxon>
        <taxon>Pterygota</taxon>
        <taxon>Neoptera</taxon>
        <taxon>Polyneoptera</taxon>
        <taxon>Dictyoptera</taxon>
        <taxon>Blattodea</taxon>
        <taxon>Blattoidea</taxon>
        <taxon>Termitoidae</taxon>
        <taxon>Kalotermitidae</taxon>
        <taxon>Cryptotermitinae</taxon>
        <taxon>Cryptotermes</taxon>
    </lineage>
</organism>
<sequence>MREIVMKYWSRLLEKDETNPLRKTIHNKKMRATNWMSRITEKLERLGMGDTWKNGRNNNKEVWIRMRERCVAIKGKILRLQSEREH</sequence>
<reference evidence="1 2" key="1">
    <citation type="submission" date="2017-12" db="EMBL/GenBank/DDBJ databases">
        <title>Hemimetabolous genomes reveal molecular basis of termite eusociality.</title>
        <authorList>
            <person name="Harrison M.C."/>
            <person name="Jongepier E."/>
            <person name="Robertson H.M."/>
            <person name="Arning N."/>
            <person name="Bitard-Feildel T."/>
            <person name="Chao H."/>
            <person name="Childers C.P."/>
            <person name="Dinh H."/>
            <person name="Doddapaneni H."/>
            <person name="Dugan S."/>
            <person name="Gowin J."/>
            <person name="Greiner C."/>
            <person name="Han Y."/>
            <person name="Hu H."/>
            <person name="Hughes D.S.T."/>
            <person name="Huylmans A.-K."/>
            <person name="Kemena C."/>
            <person name="Kremer L.P.M."/>
            <person name="Lee S.L."/>
            <person name="Lopez-Ezquerra A."/>
            <person name="Mallet L."/>
            <person name="Monroy-Kuhn J.M."/>
            <person name="Moser A."/>
            <person name="Murali S.C."/>
            <person name="Muzny D.M."/>
            <person name="Otani S."/>
            <person name="Piulachs M.-D."/>
            <person name="Poelchau M."/>
            <person name="Qu J."/>
            <person name="Schaub F."/>
            <person name="Wada-Katsumata A."/>
            <person name="Worley K.C."/>
            <person name="Xie Q."/>
            <person name="Ylla G."/>
            <person name="Poulsen M."/>
            <person name="Gibbs R.A."/>
            <person name="Schal C."/>
            <person name="Richards S."/>
            <person name="Belles X."/>
            <person name="Korb J."/>
            <person name="Bornberg-Bauer E."/>
        </authorList>
    </citation>
    <scope>NUCLEOTIDE SEQUENCE [LARGE SCALE GENOMIC DNA]</scope>
    <source>
        <tissue evidence="1">Whole body</tissue>
    </source>
</reference>
<evidence type="ECO:0000313" key="2">
    <source>
        <dbReference type="Proteomes" id="UP000235965"/>
    </source>
</evidence>
<dbReference type="EMBL" id="NEVH01024426">
    <property type="protein sequence ID" value="PNF17140.1"/>
    <property type="molecule type" value="Genomic_DNA"/>
</dbReference>
<protein>
    <submittedName>
        <fullName evidence="1">Uncharacterized protein</fullName>
    </submittedName>
</protein>
<dbReference type="AlphaFoldDB" id="A0A2J7PLD2"/>
<dbReference type="InParanoid" id="A0A2J7PLD2"/>
<keyword evidence="2" id="KW-1185">Reference proteome</keyword>